<gene>
    <name evidence="1" type="ORF">A2672_00540</name>
</gene>
<sequence>MDNPYGDEAVQHLTPVALEQYAWRLYEVETENLANVISHIKGCERCRDQVTSLQKRQDFYKRQHTVFGDRD</sequence>
<reference evidence="1 2" key="1">
    <citation type="journal article" date="2016" name="Nat. Commun.">
        <title>Thousands of microbial genomes shed light on interconnected biogeochemical processes in an aquifer system.</title>
        <authorList>
            <person name="Anantharaman K."/>
            <person name="Brown C.T."/>
            <person name="Hug L.A."/>
            <person name="Sharon I."/>
            <person name="Castelle C.J."/>
            <person name="Probst A.J."/>
            <person name="Thomas B.C."/>
            <person name="Singh A."/>
            <person name="Wilkins M.J."/>
            <person name="Karaoz U."/>
            <person name="Brodie E.L."/>
            <person name="Williams K.H."/>
            <person name="Hubbard S.S."/>
            <person name="Banfield J.F."/>
        </authorList>
    </citation>
    <scope>NUCLEOTIDE SEQUENCE [LARGE SCALE GENOMIC DNA]</scope>
</reference>
<proteinExistence type="predicted"/>
<organism evidence="1 2">
    <name type="scientific">Candidatus Wildermuthbacteria bacterium RIFCSPHIGHO2_01_FULL_49_22b</name>
    <dbReference type="NCBI Taxonomy" id="1802448"/>
    <lineage>
        <taxon>Bacteria</taxon>
        <taxon>Candidatus Wildermuthiibacteriota</taxon>
    </lineage>
</organism>
<evidence type="ECO:0000313" key="1">
    <source>
        <dbReference type="EMBL" id="OHA65508.1"/>
    </source>
</evidence>
<name>A0A1G2QYS1_9BACT</name>
<evidence type="ECO:0000313" key="2">
    <source>
        <dbReference type="Proteomes" id="UP000178065"/>
    </source>
</evidence>
<dbReference type="AlphaFoldDB" id="A0A1G2QYS1"/>
<dbReference type="Proteomes" id="UP000178065">
    <property type="component" value="Unassembled WGS sequence"/>
</dbReference>
<comment type="caution">
    <text evidence="1">The sequence shown here is derived from an EMBL/GenBank/DDBJ whole genome shotgun (WGS) entry which is preliminary data.</text>
</comment>
<accession>A0A1G2QYS1</accession>
<dbReference type="EMBL" id="MHTT01000013">
    <property type="protein sequence ID" value="OHA65508.1"/>
    <property type="molecule type" value="Genomic_DNA"/>
</dbReference>
<protein>
    <submittedName>
        <fullName evidence="1">Uncharacterized protein</fullName>
    </submittedName>
</protein>